<comment type="caution">
    <text evidence="2">The sequence shown here is derived from an EMBL/GenBank/DDBJ whole genome shotgun (WGS) entry which is preliminary data.</text>
</comment>
<reference evidence="2" key="1">
    <citation type="journal article" date="2023" name="Mol. Phylogenet. Evol.">
        <title>Genome-scale phylogeny and comparative genomics of the fungal order Sordariales.</title>
        <authorList>
            <person name="Hensen N."/>
            <person name="Bonometti L."/>
            <person name="Westerberg I."/>
            <person name="Brannstrom I.O."/>
            <person name="Guillou S."/>
            <person name="Cros-Aarteil S."/>
            <person name="Calhoun S."/>
            <person name="Haridas S."/>
            <person name="Kuo A."/>
            <person name="Mondo S."/>
            <person name="Pangilinan J."/>
            <person name="Riley R."/>
            <person name="LaButti K."/>
            <person name="Andreopoulos B."/>
            <person name="Lipzen A."/>
            <person name="Chen C."/>
            <person name="Yan M."/>
            <person name="Daum C."/>
            <person name="Ng V."/>
            <person name="Clum A."/>
            <person name="Steindorff A."/>
            <person name="Ohm R.A."/>
            <person name="Martin F."/>
            <person name="Silar P."/>
            <person name="Natvig D.O."/>
            <person name="Lalanne C."/>
            <person name="Gautier V."/>
            <person name="Ament-Velasquez S.L."/>
            <person name="Kruys A."/>
            <person name="Hutchinson M.I."/>
            <person name="Powell A.J."/>
            <person name="Barry K."/>
            <person name="Miller A.N."/>
            <person name="Grigoriev I.V."/>
            <person name="Debuchy R."/>
            <person name="Gladieux P."/>
            <person name="Hiltunen Thoren M."/>
            <person name="Johannesson H."/>
        </authorList>
    </citation>
    <scope>NUCLEOTIDE SEQUENCE</scope>
    <source>
        <strain evidence="2">CBS 508.74</strain>
    </source>
</reference>
<organism evidence="2 3">
    <name type="scientific">Canariomyces notabilis</name>
    <dbReference type="NCBI Taxonomy" id="2074819"/>
    <lineage>
        <taxon>Eukaryota</taxon>
        <taxon>Fungi</taxon>
        <taxon>Dikarya</taxon>
        <taxon>Ascomycota</taxon>
        <taxon>Pezizomycotina</taxon>
        <taxon>Sordariomycetes</taxon>
        <taxon>Sordariomycetidae</taxon>
        <taxon>Sordariales</taxon>
        <taxon>Chaetomiaceae</taxon>
        <taxon>Canariomyces</taxon>
    </lineage>
</organism>
<evidence type="ECO:0000313" key="3">
    <source>
        <dbReference type="Proteomes" id="UP001302812"/>
    </source>
</evidence>
<dbReference type="RefSeq" id="XP_064667246.1">
    <property type="nucleotide sequence ID" value="XM_064809211.1"/>
</dbReference>
<name>A0AAN6T9V6_9PEZI</name>
<dbReference type="EMBL" id="MU853354">
    <property type="protein sequence ID" value="KAK4109676.1"/>
    <property type="molecule type" value="Genomic_DNA"/>
</dbReference>
<dbReference type="GeneID" id="89933334"/>
<gene>
    <name evidence="2" type="ORF">N656DRAFT_314232</name>
</gene>
<reference evidence="2" key="2">
    <citation type="submission" date="2023-05" db="EMBL/GenBank/DDBJ databases">
        <authorList>
            <consortium name="Lawrence Berkeley National Laboratory"/>
            <person name="Steindorff A."/>
            <person name="Hensen N."/>
            <person name="Bonometti L."/>
            <person name="Westerberg I."/>
            <person name="Brannstrom I.O."/>
            <person name="Guillou S."/>
            <person name="Cros-Aarteil S."/>
            <person name="Calhoun S."/>
            <person name="Haridas S."/>
            <person name="Kuo A."/>
            <person name="Mondo S."/>
            <person name="Pangilinan J."/>
            <person name="Riley R."/>
            <person name="Labutti K."/>
            <person name="Andreopoulos B."/>
            <person name="Lipzen A."/>
            <person name="Chen C."/>
            <person name="Yanf M."/>
            <person name="Daum C."/>
            <person name="Ng V."/>
            <person name="Clum A."/>
            <person name="Ohm R."/>
            <person name="Martin F."/>
            <person name="Silar P."/>
            <person name="Natvig D."/>
            <person name="Lalanne C."/>
            <person name="Gautier V."/>
            <person name="Ament-Velasquez S.L."/>
            <person name="Kruys A."/>
            <person name="Hutchinson M.I."/>
            <person name="Powell A.J."/>
            <person name="Barry K."/>
            <person name="Miller A.N."/>
            <person name="Grigoriev I.V."/>
            <person name="Debuchy R."/>
            <person name="Gladieux P."/>
            <person name="Thoren M.H."/>
            <person name="Johannesson H."/>
        </authorList>
    </citation>
    <scope>NUCLEOTIDE SEQUENCE</scope>
    <source>
        <strain evidence="2">CBS 508.74</strain>
    </source>
</reference>
<evidence type="ECO:0000256" key="1">
    <source>
        <dbReference type="SAM" id="MobiDB-lite"/>
    </source>
</evidence>
<feature type="region of interest" description="Disordered" evidence="1">
    <location>
        <begin position="75"/>
        <end position="116"/>
    </location>
</feature>
<evidence type="ECO:0000313" key="2">
    <source>
        <dbReference type="EMBL" id="KAK4109676.1"/>
    </source>
</evidence>
<sequence length="146" mass="16001">MPAIGHILSQIVRHQDMEKAKAIQEESKRQRGPRKWVTNSNFEAVVSAADTWCRTHRACQSLSLRGGACLLVAAPVGDSSRRRGPRGLGWSPGDSAGYGNHTRSRYQPPRLASSHHLQLPQPRVLVSSAQGYGKQNVPLTLGKWDG</sequence>
<dbReference type="AlphaFoldDB" id="A0AAN6T9V6"/>
<protein>
    <submittedName>
        <fullName evidence="2">Uncharacterized protein</fullName>
    </submittedName>
</protein>
<dbReference type="Proteomes" id="UP001302812">
    <property type="component" value="Unassembled WGS sequence"/>
</dbReference>
<accession>A0AAN6T9V6</accession>
<proteinExistence type="predicted"/>
<keyword evidence="3" id="KW-1185">Reference proteome</keyword>